<dbReference type="EMBL" id="BIFT01000003">
    <property type="protein sequence ID" value="GCE32068.1"/>
    <property type="molecule type" value="Genomic_DNA"/>
</dbReference>
<dbReference type="InterPro" id="IPR002939">
    <property type="entry name" value="DnaJ_C"/>
</dbReference>
<dbReference type="GO" id="GO:0006457">
    <property type="term" value="P:protein folding"/>
    <property type="evidence" value="ECO:0007669"/>
    <property type="project" value="InterPro"/>
</dbReference>
<gene>
    <name evidence="9" type="ORF">KDA_75520</name>
</gene>
<evidence type="ECO:0000256" key="6">
    <source>
        <dbReference type="PROSITE-ProRule" id="PRU10141"/>
    </source>
</evidence>
<keyword evidence="10" id="KW-1185">Reference proteome</keyword>
<proteinExistence type="predicted"/>
<keyword evidence="5 6" id="KW-0067">ATP-binding</keyword>
<evidence type="ECO:0000313" key="10">
    <source>
        <dbReference type="Proteomes" id="UP000287171"/>
    </source>
</evidence>
<keyword evidence="3 6" id="KW-0547">Nucleotide-binding</keyword>
<reference evidence="10" key="1">
    <citation type="submission" date="2018-12" db="EMBL/GenBank/DDBJ databases">
        <title>Tengunoibacter tsumagoiensis gen. nov., sp. nov., Dictyobacter kobayashii sp. nov., D. alpinus sp. nov., and D. joshuensis sp. nov. and description of Dictyobacteraceae fam. nov. within the order Ktedonobacterales isolated from Tengu-no-mugimeshi.</title>
        <authorList>
            <person name="Wang C.M."/>
            <person name="Zheng Y."/>
            <person name="Sakai Y."/>
            <person name="Toyoda A."/>
            <person name="Minakuchi Y."/>
            <person name="Abe K."/>
            <person name="Yokota A."/>
            <person name="Yabe S."/>
        </authorList>
    </citation>
    <scope>NUCLEOTIDE SEQUENCE [LARGE SCALE GENOMIC DNA]</scope>
    <source>
        <strain evidence="10">Uno16</strain>
    </source>
</reference>
<dbReference type="SMART" id="SM00220">
    <property type="entry name" value="S_TKc"/>
    <property type="match status" value="1"/>
</dbReference>
<evidence type="ECO:0000256" key="3">
    <source>
        <dbReference type="ARBA" id="ARBA00022741"/>
    </source>
</evidence>
<evidence type="ECO:0000256" key="2">
    <source>
        <dbReference type="ARBA" id="ARBA00022679"/>
    </source>
</evidence>
<dbReference type="RefSeq" id="WP_126632075.1">
    <property type="nucleotide sequence ID" value="NZ_BIFT01000003.1"/>
</dbReference>
<name>A0A402BL27_9CHLR</name>
<feature type="binding site" evidence="6">
    <location>
        <position position="210"/>
    </location>
    <ligand>
        <name>ATP</name>
        <dbReference type="ChEBI" id="CHEBI:30616"/>
    </ligand>
</feature>
<evidence type="ECO:0000259" key="8">
    <source>
        <dbReference type="PROSITE" id="PS50011"/>
    </source>
</evidence>
<organism evidence="9 10">
    <name type="scientific">Dictyobacter alpinus</name>
    <dbReference type="NCBI Taxonomy" id="2014873"/>
    <lineage>
        <taxon>Bacteria</taxon>
        <taxon>Bacillati</taxon>
        <taxon>Chloroflexota</taxon>
        <taxon>Ktedonobacteria</taxon>
        <taxon>Ktedonobacterales</taxon>
        <taxon>Dictyobacteraceae</taxon>
        <taxon>Dictyobacter</taxon>
    </lineage>
</organism>
<dbReference type="AlphaFoldDB" id="A0A402BL27"/>
<dbReference type="InterPro" id="IPR011009">
    <property type="entry name" value="Kinase-like_dom_sf"/>
</dbReference>
<dbReference type="GO" id="GO:0005524">
    <property type="term" value="F:ATP binding"/>
    <property type="evidence" value="ECO:0007669"/>
    <property type="project" value="UniProtKB-UniRule"/>
</dbReference>
<feature type="region of interest" description="Disordered" evidence="7">
    <location>
        <begin position="127"/>
        <end position="152"/>
    </location>
</feature>
<dbReference type="SUPFAM" id="SSF56112">
    <property type="entry name" value="Protein kinase-like (PK-like)"/>
    <property type="match status" value="1"/>
</dbReference>
<sequence length="438" mass="47520">MYQDLLNDVMSHSDNNIEVPLDITQQEAFAGTTSIITFRSNTACPICQGQGLISGMFLPKKCDTCQGQGVVPCQRSLQIGIPAGVSSAGTRLRVPGEGLMGLFGGQRGDLYVTIRVQATPQASLIQQPHPVPSWQRPGASPLPPAPPAQPRNFANQPTIAGRPTIAGQSGQALPPVDLGNYHLQRLLGSGGFADVYLGRHTYLNTYAAVKVMREQMTGQNIQAFIHEAQTIALLKHAHIIRILDFGVEGSTPYLVMDYASGGTLRQRHHEGEVLPLALIRSYVNQVASALQYAHHQRLIHRDVKPDNMLVESNTTIMLSDFGIAVAAHRTQSIKLQEAIGTVAYMAPEQINGKPRPASDQYSLAAVVYEWLCGECPFEGDSAVEVAMHHIRSSPPSLRAKVPSIPPSVEHVVFRALAKDPAQRFESVEAFADALEHAN</sequence>
<dbReference type="FunFam" id="1.10.510.10:FF:000571">
    <property type="entry name" value="Maternal embryonic leucine zipper kinase"/>
    <property type="match status" value="1"/>
</dbReference>
<keyword evidence="2" id="KW-0808">Transferase</keyword>
<dbReference type="GO" id="GO:0051082">
    <property type="term" value="F:unfolded protein binding"/>
    <property type="evidence" value="ECO:0007669"/>
    <property type="project" value="InterPro"/>
</dbReference>
<dbReference type="Gene3D" id="2.60.260.20">
    <property type="entry name" value="Urease metallochaperone UreE, N-terminal domain"/>
    <property type="match status" value="1"/>
</dbReference>
<dbReference type="InterPro" id="IPR008271">
    <property type="entry name" value="Ser/Thr_kinase_AS"/>
</dbReference>
<evidence type="ECO:0000256" key="5">
    <source>
        <dbReference type="ARBA" id="ARBA00022840"/>
    </source>
</evidence>
<protein>
    <recommendedName>
        <fullName evidence="1">non-specific serine/threonine protein kinase</fullName>
        <ecNumber evidence="1">2.7.11.1</ecNumber>
    </recommendedName>
</protein>
<dbReference type="OrthoDB" id="9814968at2"/>
<dbReference type="CDD" id="cd14014">
    <property type="entry name" value="STKc_PknB_like"/>
    <property type="match status" value="1"/>
</dbReference>
<dbReference type="Proteomes" id="UP000287171">
    <property type="component" value="Unassembled WGS sequence"/>
</dbReference>
<evidence type="ECO:0000256" key="1">
    <source>
        <dbReference type="ARBA" id="ARBA00012513"/>
    </source>
</evidence>
<evidence type="ECO:0000256" key="4">
    <source>
        <dbReference type="ARBA" id="ARBA00022777"/>
    </source>
</evidence>
<dbReference type="PROSITE" id="PS50011">
    <property type="entry name" value="PROTEIN_KINASE_DOM"/>
    <property type="match status" value="1"/>
</dbReference>
<dbReference type="SUPFAM" id="SSF49493">
    <property type="entry name" value="HSP40/DnaJ peptide-binding domain"/>
    <property type="match status" value="1"/>
</dbReference>
<dbReference type="PROSITE" id="PS00107">
    <property type="entry name" value="PROTEIN_KINASE_ATP"/>
    <property type="match status" value="1"/>
</dbReference>
<evidence type="ECO:0000313" key="9">
    <source>
        <dbReference type="EMBL" id="GCE32068.1"/>
    </source>
</evidence>
<dbReference type="InterPro" id="IPR000719">
    <property type="entry name" value="Prot_kinase_dom"/>
</dbReference>
<dbReference type="EC" id="2.7.11.1" evidence="1"/>
<dbReference type="PROSITE" id="PS00108">
    <property type="entry name" value="PROTEIN_KINASE_ST"/>
    <property type="match status" value="1"/>
</dbReference>
<accession>A0A402BL27</accession>
<dbReference type="GO" id="GO:0004674">
    <property type="term" value="F:protein serine/threonine kinase activity"/>
    <property type="evidence" value="ECO:0007669"/>
    <property type="project" value="UniProtKB-EC"/>
</dbReference>
<keyword evidence="4" id="KW-0418">Kinase</keyword>
<comment type="caution">
    <text evidence="9">The sequence shown here is derived from an EMBL/GenBank/DDBJ whole genome shotgun (WGS) entry which is preliminary data.</text>
</comment>
<evidence type="ECO:0000256" key="7">
    <source>
        <dbReference type="SAM" id="MobiDB-lite"/>
    </source>
</evidence>
<dbReference type="Gene3D" id="6.20.20.10">
    <property type="match status" value="1"/>
</dbReference>
<dbReference type="Gene3D" id="1.10.510.10">
    <property type="entry name" value="Transferase(Phosphotransferase) domain 1"/>
    <property type="match status" value="1"/>
</dbReference>
<dbReference type="InterPro" id="IPR008971">
    <property type="entry name" value="HSP40/DnaJ_pept-bd"/>
</dbReference>
<dbReference type="InterPro" id="IPR017441">
    <property type="entry name" value="Protein_kinase_ATP_BS"/>
</dbReference>
<feature type="compositionally biased region" description="Pro residues" evidence="7">
    <location>
        <begin position="140"/>
        <end position="149"/>
    </location>
</feature>
<feature type="domain" description="Protein kinase" evidence="8">
    <location>
        <begin position="181"/>
        <end position="438"/>
    </location>
</feature>
<dbReference type="Pfam" id="PF01556">
    <property type="entry name" value="DnaJ_C"/>
    <property type="match status" value="1"/>
</dbReference>
<dbReference type="PANTHER" id="PTHR43289">
    <property type="entry name" value="MITOGEN-ACTIVATED PROTEIN KINASE KINASE KINASE 20-RELATED"/>
    <property type="match status" value="1"/>
</dbReference>
<dbReference type="PANTHER" id="PTHR43289:SF6">
    <property type="entry name" value="SERINE_THREONINE-PROTEIN KINASE NEKL-3"/>
    <property type="match status" value="1"/>
</dbReference>
<dbReference type="Pfam" id="PF00069">
    <property type="entry name" value="Pkinase"/>
    <property type="match status" value="1"/>
</dbReference>